<dbReference type="Pfam" id="PF00355">
    <property type="entry name" value="Rieske"/>
    <property type="match status" value="1"/>
</dbReference>
<dbReference type="PANTHER" id="PTHR21496">
    <property type="entry name" value="FERREDOXIN-RELATED"/>
    <property type="match status" value="1"/>
</dbReference>
<keyword evidence="4" id="KW-0411">Iron-sulfur</keyword>
<evidence type="ECO:0000259" key="7">
    <source>
        <dbReference type="PROSITE" id="PS51296"/>
    </source>
</evidence>
<dbReference type="OrthoDB" id="9769355at2"/>
<feature type="domain" description="Rieske" evidence="7">
    <location>
        <begin position="7"/>
        <end position="101"/>
    </location>
</feature>
<dbReference type="EMBL" id="LT546645">
    <property type="protein sequence ID" value="SAI69279.1"/>
    <property type="molecule type" value="Genomic_DNA"/>
</dbReference>
<evidence type="ECO:0000313" key="8">
    <source>
        <dbReference type="EMBL" id="SAI69279.1"/>
    </source>
</evidence>
<dbReference type="PANTHER" id="PTHR21496:SF0">
    <property type="entry name" value="RIESKE DOMAIN-CONTAINING PROTEIN"/>
    <property type="match status" value="1"/>
</dbReference>
<sequence length="108" mass="12261">MQQKRWVEACGTQDVAESAIVERKVDGHEVVLMRQGDRFYAAQAVCPHMDERLCDGLLKKNRLICTKHLWQWDIESGQALGAAEKPLMMYPTRVEGSLVYVGLEPENS</sequence>
<evidence type="ECO:0000256" key="4">
    <source>
        <dbReference type="ARBA" id="ARBA00023014"/>
    </source>
</evidence>
<evidence type="ECO:0000256" key="5">
    <source>
        <dbReference type="ARBA" id="ARBA00034078"/>
    </source>
</evidence>
<dbReference type="SUPFAM" id="SSF50022">
    <property type="entry name" value="ISP domain"/>
    <property type="match status" value="1"/>
</dbReference>
<organism evidence="8 9">
    <name type="scientific">Bordetella trematum</name>
    <dbReference type="NCBI Taxonomy" id="123899"/>
    <lineage>
        <taxon>Bacteria</taxon>
        <taxon>Pseudomonadati</taxon>
        <taxon>Pseudomonadota</taxon>
        <taxon>Betaproteobacteria</taxon>
        <taxon>Burkholderiales</taxon>
        <taxon>Alcaligenaceae</taxon>
        <taxon>Bordetella</taxon>
    </lineage>
</organism>
<dbReference type="GO" id="GO:0051537">
    <property type="term" value="F:2 iron, 2 sulfur cluster binding"/>
    <property type="evidence" value="ECO:0007669"/>
    <property type="project" value="UniProtKB-KW"/>
</dbReference>
<dbReference type="InterPro" id="IPR036922">
    <property type="entry name" value="Rieske_2Fe-2S_sf"/>
</dbReference>
<keyword evidence="2" id="KW-0479">Metal-binding</keyword>
<keyword evidence="1" id="KW-0001">2Fe-2S</keyword>
<evidence type="ECO:0000256" key="3">
    <source>
        <dbReference type="ARBA" id="ARBA00023004"/>
    </source>
</evidence>
<keyword evidence="3" id="KW-0408">Iron</keyword>
<reference evidence="8 9" key="1">
    <citation type="submission" date="2016-04" db="EMBL/GenBank/DDBJ databases">
        <authorList>
            <consortium name="Pathogen Informatics"/>
        </authorList>
    </citation>
    <scope>NUCLEOTIDE SEQUENCE [LARGE SCALE GENOMIC DNA]</scope>
    <source>
        <strain evidence="8 9">H044680328</strain>
    </source>
</reference>
<proteinExistence type="inferred from homology"/>
<comment type="similarity">
    <text evidence="6">Belongs to the bacterial ring-hydroxylating dioxygenase ferredoxin component family.</text>
</comment>
<evidence type="ECO:0000256" key="2">
    <source>
        <dbReference type="ARBA" id="ARBA00022723"/>
    </source>
</evidence>
<dbReference type="Proteomes" id="UP000076825">
    <property type="component" value="Chromosome 1"/>
</dbReference>
<dbReference type="STRING" id="123899.SAMEA3906487_01723"/>
<dbReference type="GeneID" id="56590993"/>
<keyword evidence="9" id="KW-1185">Reference proteome</keyword>
<name>A0A157QK91_9BORD</name>
<dbReference type="InterPro" id="IPR017941">
    <property type="entry name" value="Rieske_2Fe-2S"/>
</dbReference>
<dbReference type="PATRIC" id="fig|123899.6.peg.1709"/>
<dbReference type="RefSeq" id="WP_025513164.1">
    <property type="nucleotide sequence ID" value="NZ_CP016340.1"/>
</dbReference>
<dbReference type="GO" id="GO:0046872">
    <property type="term" value="F:metal ion binding"/>
    <property type="evidence" value="ECO:0007669"/>
    <property type="project" value="UniProtKB-KW"/>
</dbReference>
<accession>A0A157QK91</accession>
<dbReference type="PROSITE" id="PS51296">
    <property type="entry name" value="RIESKE"/>
    <property type="match status" value="1"/>
</dbReference>
<comment type="cofactor">
    <cofactor evidence="5">
        <name>[2Fe-2S] cluster</name>
        <dbReference type="ChEBI" id="CHEBI:190135"/>
    </cofactor>
</comment>
<dbReference type="eggNOG" id="COG2146">
    <property type="taxonomic scope" value="Bacteria"/>
</dbReference>
<evidence type="ECO:0000256" key="6">
    <source>
        <dbReference type="ARBA" id="ARBA00038001"/>
    </source>
</evidence>
<evidence type="ECO:0000256" key="1">
    <source>
        <dbReference type="ARBA" id="ARBA00022714"/>
    </source>
</evidence>
<evidence type="ECO:0000313" key="9">
    <source>
        <dbReference type="Proteomes" id="UP000076825"/>
    </source>
</evidence>
<protein>
    <submittedName>
        <fullName evidence="8">Ferredoxin</fullName>
    </submittedName>
</protein>
<dbReference type="Gene3D" id="2.102.10.10">
    <property type="entry name" value="Rieske [2Fe-2S] iron-sulphur domain"/>
    <property type="match status" value="1"/>
</dbReference>
<dbReference type="KEGG" id="btrm:SAMEA390648701723"/>
<dbReference type="AlphaFoldDB" id="A0A157QK91"/>
<gene>
    <name evidence="8" type="primary">ndoA</name>
    <name evidence="8" type="ORF">SAMEA3906487_01723</name>
</gene>